<evidence type="ECO:0000256" key="1">
    <source>
        <dbReference type="ARBA" id="ARBA00022980"/>
    </source>
</evidence>
<dbReference type="InterPro" id="IPR011332">
    <property type="entry name" value="Ribosomal_zn-bd"/>
</dbReference>
<name>A0A382INH1_9ZZZZ</name>
<evidence type="ECO:0000259" key="4">
    <source>
        <dbReference type="SMART" id="SM01377"/>
    </source>
</evidence>
<dbReference type="HAMAP" id="MF_00788">
    <property type="entry name" value="Ribosomal_eL40"/>
    <property type="match status" value="1"/>
</dbReference>
<dbReference type="GO" id="GO:0005840">
    <property type="term" value="C:ribosome"/>
    <property type="evidence" value="ECO:0007669"/>
    <property type="project" value="UniProtKB-KW"/>
</dbReference>
<keyword evidence="2" id="KW-0687">Ribonucleoprotein</keyword>
<feature type="domain" description="Large ribosomal subunit protein eL40" evidence="4">
    <location>
        <begin position="24"/>
        <end position="72"/>
    </location>
</feature>
<dbReference type="PANTHER" id="PTHR39649:SF1">
    <property type="entry name" value="LARGE RIBOSOMAL SUBUNIT PROTEIN EL40"/>
    <property type="match status" value="1"/>
</dbReference>
<dbReference type="EMBL" id="UINC01068293">
    <property type="protein sequence ID" value="SVC00809.1"/>
    <property type="molecule type" value="Genomic_DNA"/>
</dbReference>
<dbReference type="PANTHER" id="PTHR39649">
    <property type="entry name" value="50S RIBOSOMAL PROTEIN L40E"/>
    <property type="match status" value="1"/>
</dbReference>
<dbReference type="InterPro" id="IPR038587">
    <property type="entry name" value="Ribosomal_eL40_sf"/>
</dbReference>
<reference evidence="5" key="1">
    <citation type="submission" date="2018-05" db="EMBL/GenBank/DDBJ databases">
        <authorList>
            <person name="Lanie J.A."/>
            <person name="Ng W.-L."/>
            <person name="Kazmierczak K.M."/>
            <person name="Andrzejewski T.M."/>
            <person name="Davidsen T.M."/>
            <person name="Wayne K.J."/>
            <person name="Tettelin H."/>
            <person name="Glass J.I."/>
            <person name="Rusch D."/>
            <person name="Podicherti R."/>
            <person name="Tsui H.-C.T."/>
            <person name="Winkler M.E."/>
        </authorList>
    </citation>
    <scope>NUCLEOTIDE SEQUENCE</scope>
</reference>
<dbReference type="NCBIfam" id="NF003161">
    <property type="entry name" value="PRK04136.1"/>
    <property type="match status" value="1"/>
</dbReference>
<protein>
    <recommendedName>
        <fullName evidence="3">50S ribosomal protein L40e</fullName>
    </recommendedName>
</protein>
<dbReference type="SUPFAM" id="SSF57829">
    <property type="entry name" value="Zn-binding ribosomal proteins"/>
    <property type="match status" value="1"/>
</dbReference>
<accession>A0A382INH1</accession>
<sequence>MFISSFVVKNSIFCTNHYNGAFYGCFMARFPEAEARLFQKKVCMKCNATAALKAEKCRKCGYKGLRGKAKEQRGK</sequence>
<dbReference type="InterPro" id="IPR001975">
    <property type="entry name" value="Ribosomal_eL40_dom"/>
</dbReference>
<dbReference type="SMART" id="SM01377">
    <property type="entry name" value="Ribosomal_L40e"/>
    <property type="match status" value="1"/>
</dbReference>
<dbReference type="GO" id="GO:0006412">
    <property type="term" value="P:translation"/>
    <property type="evidence" value="ECO:0007669"/>
    <property type="project" value="InterPro"/>
</dbReference>
<dbReference type="AlphaFoldDB" id="A0A382INH1"/>
<evidence type="ECO:0000313" key="5">
    <source>
        <dbReference type="EMBL" id="SVC00809.1"/>
    </source>
</evidence>
<proteinExistence type="inferred from homology"/>
<dbReference type="GO" id="GO:0003735">
    <property type="term" value="F:structural constituent of ribosome"/>
    <property type="evidence" value="ECO:0007669"/>
    <property type="project" value="InterPro"/>
</dbReference>
<organism evidence="5">
    <name type="scientific">marine metagenome</name>
    <dbReference type="NCBI Taxonomy" id="408172"/>
    <lineage>
        <taxon>unclassified sequences</taxon>
        <taxon>metagenomes</taxon>
        <taxon>ecological metagenomes</taxon>
    </lineage>
</organism>
<dbReference type="InterPro" id="IPR023657">
    <property type="entry name" value="Ribosomal_eL40_arc"/>
</dbReference>
<keyword evidence="1" id="KW-0689">Ribosomal protein</keyword>
<dbReference type="Gene3D" id="4.10.1060.50">
    <property type="match status" value="1"/>
</dbReference>
<dbReference type="GO" id="GO:1990904">
    <property type="term" value="C:ribonucleoprotein complex"/>
    <property type="evidence" value="ECO:0007669"/>
    <property type="project" value="UniProtKB-KW"/>
</dbReference>
<gene>
    <name evidence="5" type="ORF">METZ01_LOCUS253663</name>
</gene>
<evidence type="ECO:0000256" key="2">
    <source>
        <dbReference type="ARBA" id="ARBA00023274"/>
    </source>
</evidence>
<evidence type="ECO:0000256" key="3">
    <source>
        <dbReference type="ARBA" id="ARBA00035355"/>
    </source>
</evidence>